<feature type="transmembrane region" description="Helical" evidence="1">
    <location>
        <begin position="107"/>
        <end position="130"/>
    </location>
</feature>
<protein>
    <submittedName>
        <fullName evidence="2">Cytochrome p450 protein</fullName>
    </submittedName>
</protein>
<keyword evidence="1" id="KW-0812">Transmembrane</keyword>
<organism evidence="2 3">
    <name type="scientific">Apiospora marii</name>
    <dbReference type="NCBI Taxonomy" id="335849"/>
    <lineage>
        <taxon>Eukaryota</taxon>
        <taxon>Fungi</taxon>
        <taxon>Dikarya</taxon>
        <taxon>Ascomycota</taxon>
        <taxon>Pezizomycotina</taxon>
        <taxon>Sordariomycetes</taxon>
        <taxon>Xylariomycetidae</taxon>
        <taxon>Amphisphaeriales</taxon>
        <taxon>Apiosporaceae</taxon>
        <taxon>Apiospora</taxon>
    </lineage>
</organism>
<feature type="transmembrane region" description="Helical" evidence="1">
    <location>
        <begin position="30"/>
        <end position="50"/>
    </location>
</feature>
<dbReference type="Proteomes" id="UP001396898">
    <property type="component" value="Unassembled WGS sequence"/>
</dbReference>
<reference evidence="2 3" key="1">
    <citation type="submission" date="2023-01" db="EMBL/GenBank/DDBJ databases">
        <title>Analysis of 21 Apiospora genomes using comparative genomics revels a genus with tremendous synthesis potential of carbohydrate active enzymes and secondary metabolites.</title>
        <authorList>
            <person name="Sorensen T."/>
        </authorList>
    </citation>
    <scope>NUCLEOTIDE SEQUENCE [LARGE SCALE GENOMIC DNA]</scope>
    <source>
        <strain evidence="2 3">CBS 20057</strain>
    </source>
</reference>
<keyword evidence="1" id="KW-0472">Membrane</keyword>
<accession>A0ABR1RGA8</accession>
<proteinExistence type="predicted"/>
<evidence type="ECO:0000313" key="2">
    <source>
        <dbReference type="EMBL" id="KAK8008926.1"/>
    </source>
</evidence>
<evidence type="ECO:0000313" key="3">
    <source>
        <dbReference type="Proteomes" id="UP001396898"/>
    </source>
</evidence>
<evidence type="ECO:0000256" key="1">
    <source>
        <dbReference type="SAM" id="Phobius"/>
    </source>
</evidence>
<keyword evidence="3" id="KW-1185">Reference proteome</keyword>
<dbReference type="EMBL" id="JAQQWI010000016">
    <property type="protein sequence ID" value="KAK8008926.1"/>
    <property type="molecule type" value="Genomic_DNA"/>
</dbReference>
<comment type="caution">
    <text evidence="2">The sequence shown here is derived from an EMBL/GenBank/DDBJ whole genome shotgun (WGS) entry which is preliminary data.</text>
</comment>
<gene>
    <name evidence="2" type="ORF">PG991_011477</name>
</gene>
<sequence>MDINDVYLGVWTNWSRGSVLGPTLTLNREHGNYVIALTAFFIAFVATRFWRISCFLFHRWFSDPTSTDALHRQRQIILCNSSSPESAFMSLALLLWSWRRLGTRRNLYGVLLLILFVVICISSFVVAGSFSSRISTDVGNEVLLRPNHCGFIHNSNTAAGNTLMTSYLHQRISTAMNYADQCYAKESGSSMVECKRFIVPKLPSSVIYTAGCPFQEGLCRSNNSNLLLDTGYIDSREHLGLNTPDGQRFQQRQVLHCAPLKTEGYERRVTSSNQTLVTYNYGSMIGGSKNNTTLRDESTYQAEDIETQYRYNLASVWGKDFKLAAQVSRTIKGKPALEGGFMPKAELQRPDGDVQIIFLSGNGVVFNKRTADDWYRATVPYRRIQYASTGGYDQGYRPDIAASPLGCVQQWQWCNPSLPKDEACGPLASELDAYTAAAPLFNITDGELGPENKDRGSSRNPPWQCPDLGLLDRRLQTLCAVRTVVADSVQGPVVVGSPLR</sequence>
<keyword evidence="1" id="KW-1133">Transmembrane helix</keyword>
<name>A0ABR1RGA8_9PEZI</name>